<evidence type="ECO:0000313" key="2">
    <source>
        <dbReference type="Proteomes" id="UP001153714"/>
    </source>
</evidence>
<reference evidence="1" key="2">
    <citation type="submission" date="2022-10" db="EMBL/GenBank/DDBJ databases">
        <authorList>
            <consortium name="ENA_rothamsted_submissions"/>
            <consortium name="culmorum"/>
            <person name="King R."/>
        </authorList>
    </citation>
    <scope>NUCLEOTIDE SEQUENCE</scope>
</reference>
<keyword evidence="2" id="KW-1185">Reference proteome</keyword>
<sequence length="207" mass="24482">MMYKKYTFSYRNGKRQLVCSSELSKKCKAKLTMDKTGLVVLRANVEHNHPPPVYHKTLDESLQAMKNKFYERVTRLKSLKGKPSQLYTKIEYLQLINLVRISRTKTKNKTPIDYHRCCNFDILREGDTDKLIVPLKDKVGPVRYFTYLEEMFDIIHDTHMSTKHGGRDKMRKLLQPQFKNITREIIMQYLNVCVVCRKKGNKKDTDE</sequence>
<evidence type="ECO:0000313" key="1">
    <source>
        <dbReference type="EMBL" id="CAG9787375.1"/>
    </source>
</evidence>
<protein>
    <submittedName>
        <fullName evidence="1">Uncharacterized protein</fullName>
    </submittedName>
</protein>
<dbReference type="Gene3D" id="2.20.25.240">
    <property type="match status" value="1"/>
</dbReference>
<dbReference type="Proteomes" id="UP001153714">
    <property type="component" value="Chromosome 17"/>
</dbReference>
<accession>A0A9N9WCI4</accession>
<dbReference type="AlphaFoldDB" id="A0A9N9WCI4"/>
<reference evidence="1" key="1">
    <citation type="submission" date="2021-12" db="EMBL/GenBank/DDBJ databases">
        <authorList>
            <person name="King R."/>
        </authorList>
    </citation>
    <scope>NUCLEOTIDE SEQUENCE</scope>
</reference>
<dbReference type="OrthoDB" id="2499658at2759"/>
<proteinExistence type="predicted"/>
<organism evidence="1 2">
    <name type="scientific">Diatraea saccharalis</name>
    <name type="common">sugarcane borer</name>
    <dbReference type="NCBI Taxonomy" id="40085"/>
    <lineage>
        <taxon>Eukaryota</taxon>
        <taxon>Metazoa</taxon>
        <taxon>Ecdysozoa</taxon>
        <taxon>Arthropoda</taxon>
        <taxon>Hexapoda</taxon>
        <taxon>Insecta</taxon>
        <taxon>Pterygota</taxon>
        <taxon>Neoptera</taxon>
        <taxon>Endopterygota</taxon>
        <taxon>Lepidoptera</taxon>
        <taxon>Glossata</taxon>
        <taxon>Ditrysia</taxon>
        <taxon>Pyraloidea</taxon>
        <taxon>Crambidae</taxon>
        <taxon>Crambinae</taxon>
        <taxon>Diatraea</taxon>
    </lineage>
</organism>
<name>A0A9N9WCI4_9NEOP</name>
<gene>
    <name evidence="1" type="ORF">DIATSA_LOCUS5261</name>
</gene>
<dbReference type="EMBL" id="OU893348">
    <property type="protein sequence ID" value="CAG9787375.1"/>
    <property type="molecule type" value="Genomic_DNA"/>
</dbReference>